<organism evidence="1 2">
    <name type="scientific">Lactobacillus gallinarum DSM 10532 = JCM 2011</name>
    <dbReference type="NCBI Taxonomy" id="1423748"/>
    <lineage>
        <taxon>Bacteria</taxon>
        <taxon>Bacillati</taxon>
        <taxon>Bacillota</taxon>
        <taxon>Bacilli</taxon>
        <taxon>Lactobacillales</taxon>
        <taxon>Lactobacillaceae</taxon>
        <taxon>Lactobacillus</taxon>
    </lineage>
</organism>
<protein>
    <submittedName>
        <fullName evidence="1">ATPase</fullName>
    </submittedName>
</protein>
<evidence type="ECO:0000313" key="1">
    <source>
        <dbReference type="EMBL" id="KRL23600.1"/>
    </source>
</evidence>
<dbReference type="AlphaFoldDB" id="A0A0R1NTH4"/>
<dbReference type="STRING" id="1423748.FC37_GL000869"/>
<accession>A0A0R1NTH4</accession>
<proteinExistence type="predicted"/>
<reference evidence="1 2" key="1">
    <citation type="journal article" date="2015" name="Genome Announc.">
        <title>Expanding the biotechnology potential of lactobacilli through comparative genomics of 213 strains and associated genera.</title>
        <authorList>
            <person name="Sun Z."/>
            <person name="Harris H.M."/>
            <person name="McCann A."/>
            <person name="Guo C."/>
            <person name="Argimon S."/>
            <person name="Zhang W."/>
            <person name="Yang X."/>
            <person name="Jeffery I.B."/>
            <person name="Cooney J.C."/>
            <person name="Kagawa T.F."/>
            <person name="Liu W."/>
            <person name="Song Y."/>
            <person name="Salvetti E."/>
            <person name="Wrobel A."/>
            <person name="Rasinkangas P."/>
            <person name="Parkhill J."/>
            <person name="Rea M.C."/>
            <person name="O'Sullivan O."/>
            <person name="Ritari J."/>
            <person name="Douillard F.P."/>
            <person name="Paul Ross R."/>
            <person name="Yang R."/>
            <person name="Briner A.E."/>
            <person name="Felis G.E."/>
            <person name="de Vos W.M."/>
            <person name="Barrangou R."/>
            <person name="Klaenhammer T.R."/>
            <person name="Caufield P.W."/>
            <person name="Cui Y."/>
            <person name="Zhang H."/>
            <person name="O'Toole P.W."/>
        </authorList>
    </citation>
    <scope>NUCLEOTIDE SEQUENCE [LARGE SCALE GENOMIC DNA]</scope>
    <source>
        <strain evidence="1 2">DSM 10532</strain>
    </source>
</reference>
<comment type="caution">
    <text evidence="1">The sequence shown here is derived from an EMBL/GenBank/DDBJ whole genome shotgun (WGS) entry which is preliminary data.</text>
</comment>
<dbReference type="eggNOG" id="ENOG5030XU8">
    <property type="taxonomic scope" value="Bacteria"/>
</dbReference>
<gene>
    <name evidence="1" type="ORF">FC37_GL000869</name>
</gene>
<dbReference type="PATRIC" id="fig|1423748.3.peg.914"/>
<name>A0A0R1NTH4_9LACO</name>
<sequence>MYYLIDQLNKHYSQYFDKLKFREIQTESYDQGVNQKKRGEKLLEKIKSFWSDKEITLIDRTQENLSAVKTISDFFSQNLSIKIKPSQTSSHYNLALIHNLGYYSKKDNQDKEDTYYVNQAEIIQNITIEGVLHKSGTVIDSALINAVKELTVKAILEMQDFSPLNTGIDLDSLAFYKYYPKSNQTLEFTSHGTNFQIKVITSNFKDPFFLNDLFIERNDQLTTAYDYIILDKQNENYYAVSKTSLKTIPSPSLYEAANNQKGTLAYRNKEARNKYLAGLINLNYFYTQNQLYYNVGVIGNGMQSKESVASVVRKIECLNDDNKSQLLDMQQLLQSMDVVWVKFKNLTVLPFPIKLMNEYIRKDKNNNEER</sequence>
<dbReference type="RefSeq" id="WP_236697268.1">
    <property type="nucleotide sequence ID" value="NZ_AZEL01000024.1"/>
</dbReference>
<dbReference type="EMBL" id="AZEL01000024">
    <property type="protein sequence ID" value="KRL23600.1"/>
    <property type="molecule type" value="Genomic_DNA"/>
</dbReference>
<evidence type="ECO:0000313" key="2">
    <source>
        <dbReference type="Proteomes" id="UP000051311"/>
    </source>
</evidence>
<dbReference type="Proteomes" id="UP000051311">
    <property type="component" value="Unassembled WGS sequence"/>
</dbReference>